<evidence type="ECO:0000256" key="1">
    <source>
        <dbReference type="SAM" id="MobiDB-lite"/>
    </source>
</evidence>
<keyword evidence="2" id="KW-0472">Membrane</keyword>
<comment type="caution">
    <text evidence="3">The sequence shown here is derived from an EMBL/GenBank/DDBJ whole genome shotgun (WGS) entry which is preliminary data.</text>
</comment>
<name>A0A832YSZ6_9EURY</name>
<feature type="non-terminal residue" evidence="3">
    <location>
        <position position="147"/>
    </location>
</feature>
<feature type="transmembrane region" description="Helical" evidence="2">
    <location>
        <begin position="12"/>
        <end position="31"/>
    </location>
</feature>
<dbReference type="AlphaFoldDB" id="A0A832YSZ6"/>
<accession>A0A832YSZ6</accession>
<gene>
    <name evidence="3" type="ORF">EYG76_04485</name>
</gene>
<protein>
    <submittedName>
        <fullName evidence="3">Class III signal peptide-containing protein</fullName>
    </submittedName>
</protein>
<dbReference type="EMBL" id="DQSV01000089">
    <property type="protein sequence ID" value="HIP17536.1"/>
    <property type="molecule type" value="Genomic_DNA"/>
</dbReference>
<feature type="compositionally biased region" description="Low complexity" evidence="1">
    <location>
        <begin position="67"/>
        <end position="96"/>
    </location>
</feature>
<dbReference type="Proteomes" id="UP000605144">
    <property type="component" value="Unassembled WGS sequence"/>
</dbReference>
<evidence type="ECO:0000256" key="2">
    <source>
        <dbReference type="SAM" id="Phobius"/>
    </source>
</evidence>
<sequence>MKFINNNKGQTSIELFILILAVVLGGVMVASNMSISELNTTGVQDSKKVAFGGFIHGGGTPVLSGENDSNAGDDNNNTTSGGNDSNAGEDNNNTTNTGGGIAGSLELKLNGNSISYITSDVIPGGESISGDIGNITILGNKIEKFNV</sequence>
<reference evidence="3" key="1">
    <citation type="journal article" date="2020" name="ISME J.">
        <title>Gammaproteobacteria mediating utilization of methyl-, sulfur- and petroleum organic compounds in deep ocean hydrothermal plumes.</title>
        <authorList>
            <person name="Zhou Z."/>
            <person name="Liu Y."/>
            <person name="Pan J."/>
            <person name="Cron B.R."/>
            <person name="Toner B.M."/>
            <person name="Anantharaman K."/>
            <person name="Breier J.A."/>
            <person name="Dick G.J."/>
            <person name="Li M."/>
        </authorList>
    </citation>
    <scope>NUCLEOTIDE SEQUENCE</scope>
    <source>
        <strain evidence="3">SZUA-1385</strain>
    </source>
</reference>
<evidence type="ECO:0000313" key="4">
    <source>
        <dbReference type="Proteomes" id="UP000605144"/>
    </source>
</evidence>
<feature type="region of interest" description="Disordered" evidence="1">
    <location>
        <begin position="62"/>
        <end position="99"/>
    </location>
</feature>
<keyword evidence="2" id="KW-1133">Transmembrane helix</keyword>
<keyword evidence="2" id="KW-0812">Transmembrane</keyword>
<organism evidence="3 4">
    <name type="scientific">Methanothermococcus okinawensis</name>
    <dbReference type="NCBI Taxonomy" id="155863"/>
    <lineage>
        <taxon>Archaea</taxon>
        <taxon>Methanobacteriati</taxon>
        <taxon>Methanobacteriota</taxon>
        <taxon>Methanomada group</taxon>
        <taxon>Methanococci</taxon>
        <taxon>Methanococcales</taxon>
        <taxon>Methanococcaceae</taxon>
        <taxon>Methanothermococcus</taxon>
    </lineage>
</organism>
<proteinExistence type="predicted"/>
<evidence type="ECO:0000313" key="3">
    <source>
        <dbReference type="EMBL" id="HIP17536.1"/>
    </source>
</evidence>